<dbReference type="Proteomes" id="UP000051124">
    <property type="component" value="Unassembled WGS sequence"/>
</dbReference>
<dbReference type="NCBIfam" id="TIGR04183">
    <property type="entry name" value="Por_Secre_tail"/>
    <property type="match status" value="1"/>
</dbReference>
<name>A0A0S7WKG8_UNCT6</name>
<dbReference type="PATRIC" id="fig|1703771.3.peg.410"/>
<dbReference type="Pfam" id="PF25292">
    <property type="entry name" value="Beta-prop_CGLA"/>
    <property type="match status" value="1"/>
</dbReference>
<dbReference type="InterPro" id="IPR057420">
    <property type="entry name" value="Beta-prop_CGLA"/>
</dbReference>
<dbReference type="Pfam" id="PF13517">
    <property type="entry name" value="FG-GAP_3"/>
    <property type="match status" value="1"/>
</dbReference>
<dbReference type="Gene3D" id="2.130.10.10">
    <property type="entry name" value="YVTN repeat-like/Quinoprotein amine dehydrogenase"/>
    <property type="match status" value="1"/>
</dbReference>
<evidence type="ECO:0000256" key="1">
    <source>
        <dbReference type="ARBA" id="ARBA00008455"/>
    </source>
</evidence>
<dbReference type="Pfam" id="PF00112">
    <property type="entry name" value="Peptidase_C1"/>
    <property type="match status" value="1"/>
</dbReference>
<comment type="caution">
    <text evidence="4">The sequence shown here is derived from an EMBL/GenBank/DDBJ whole genome shotgun (WGS) entry which is preliminary data.</text>
</comment>
<proteinExistence type="inferred from homology"/>
<dbReference type="GO" id="GO:0006508">
    <property type="term" value="P:proteolysis"/>
    <property type="evidence" value="ECO:0007669"/>
    <property type="project" value="InterPro"/>
</dbReference>
<dbReference type="PRINTS" id="PR00705">
    <property type="entry name" value="PAPAIN"/>
</dbReference>
<dbReference type="InterPro" id="IPR018391">
    <property type="entry name" value="PQQ_b-propeller_rpt"/>
</dbReference>
<dbReference type="SMART" id="SM00564">
    <property type="entry name" value="PQQ"/>
    <property type="match status" value="3"/>
</dbReference>
<dbReference type="InterPro" id="IPR026444">
    <property type="entry name" value="Secre_tail"/>
</dbReference>
<dbReference type="EMBL" id="LIZT01000016">
    <property type="protein sequence ID" value="KPJ50609.1"/>
    <property type="molecule type" value="Genomic_DNA"/>
</dbReference>
<reference evidence="4 5" key="1">
    <citation type="journal article" date="2015" name="Microbiome">
        <title>Genomic resolution of linkages in carbon, nitrogen, and sulfur cycling among widespread estuary sediment bacteria.</title>
        <authorList>
            <person name="Baker B.J."/>
            <person name="Lazar C.S."/>
            <person name="Teske A.P."/>
            <person name="Dick G.J."/>
        </authorList>
    </citation>
    <scope>NUCLEOTIDE SEQUENCE [LARGE SCALE GENOMIC DNA]</scope>
    <source>
        <strain evidence="4">DG_26</strain>
    </source>
</reference>
<evidence type="ECO:0000256" key="2">
    <source>
        <dbReference type="ARBA" id="ARBA00022729"/>
    </source>
</evidence>
<dbReference type="CDD" id="cd02248">
    <property type="entry name" value="Peptidase_C1A"/>
    <property type="match status" value="1"/>
</dbReference>
<dbReference type="InterPro" id="IPR000668">
    <property type="entry name" value="Peptidase_C1A_C"/>
</dbReference>
<dbReference type="InterPro" id="IPR015943">
    <property type="entry name" value="WD40/YVTN_repeat-like_dom_sf"/>
</dbReference>
<evidence type="ECO:0000313" key="4">
    <source>
        <dbReference type="EMBL" id="KPJ50609.1"/>
    </source>
</evidence>
<dbReference type="PROSITE" id="PS00640">
    <property type="entry name" value="THIOL_PROTEASE_ASN"/>
    <property type="match status" value="1"/>
</dbReference>
<dbReference type="PANTHER" id="PTHR12411">
    <property type="entry name" value="CYSTEINE PROTEASE FAMILY C1-RELATED"/>
    <property type="match status" value="1"/>
</dbReference>
<keyword evidence="2" id="KW-0732">Signal</keyword>
<dbReference type="Pfam" id="PF13860">
    <property type="entry name" value="FlgD_ig"/>
    <property type="match status" value="1"/>
</dbReference>
<dbReference type="SUPFAM" id="SSF54001">
    <property type="entry name" value="Cysteine proteinases"/>
    <property type="match status" value="1"/>
</dbReference>
<dbReference type="InterPro" id="IPR025965">
    <property type="entry name" value="FlgD/Vpr_Ig-like"/>
</dbReference>
<dbReference type="Gene3D" id="3.90.70.10">
    <property type="entry name" value="Cysteine proteinases"/>
    <property type="match status" value="1"/>
</dbReference>
<feature type="domain" description="Peptidase C1A papain C-terminal" evidence="3">
    <location>
        <begin position="35"/>
        <end position="246"/>
    </location>
</feature>
<dbReference type="InterPro" id="IPR013128">
    <property type="entry name" value="Peptidase_C1A"/>
</dbReference>
<dbReference type="GO" id="GO:0008234">
    <property type="term" value="F:cysteine-type peptidase activity"/>
    <property type="evidence" value="ECO:0007669"/>
    <property type="project" value="InterPro"/>
</dbReference>
<evidence type="ECO:0000313" key="5">
    <source>
        <dbReference type="Proteomes" id="UP000051124"/>
    </source>
</evidence>
<dbReference type="InterPro" id="IPR013517">
    <property type="entry name" value="FG-GAP"/>
</dbReference>
<accession>A0A0S7WKG8</accession>
<dbReference type="PROSITE" id="PS00139">
    <property type="entry name" value="THIOL_PROTEASE_CYS"/>
    <property type="match status" value="1"/>
</dbReference>
<dbReference type="InterPro" id="IPR028994">
    <property type="entry name" value="Integrin_alpha_N"/>
</dbReference>
<dbReference type="SUPFAM" id="SSF69318">
    <property type="entry name" value="Integrin alpha N-terminal domain"/>
    <property type="match status" value="2"/>
</dbReference>
<dbReference type="InterPro" id="IPR025661">
    <property type="entry name" value="Pept_asp_AS"/>
</dbReference>
<dbReference type="InterPro" id="IPR039417">
    <property type="entry name" value="Peptidase_C1A_papain-like"/>
</dbReference>
<gene>
    <name evidence="4" type="ORF">AMJ40_02265</name>
</gene>
<dbReference type="Gene3D" id="2.60.40.4070">
    <property type="match status" value="1"/>
</dbReference>
<evidence type="ECO:0000259" key="3">
    <source>
        <dbReference type="SMART" id="SM00645"/>
    </source>
</evidence>
<organism evidence="4 5">
    <name type="scientific">candidate division TA06 bacterium DG_26</name>
    <dbReference type="NCBI Taxonomy" id="1703771"/>
    <lineage>
        <taxon>Bacteria</taxon>
        <taxon>Bacteria division TA06</taxon>
    </lineage>
</organism>
<comment type="similarity">
    <text evidence="1">Belongs to the peptidase C1 family.</text>
</comment>
<dbReference type="SMART" id="SM00645">
    <property type="entry name" value="Pept_C1"/>
    <property type="match status" value="1"/>
</dbReference>
<feature type="non-terminal residue" evidence="4">
    <location>
        <position position="1"/>
    </location>
</feature>
<dbReference type="InterPro" id="IPR000169">
    <property type="entry name" value="Pept_cys_AS"/>
</dbReference>
<sequence>NTSVSRLSSDELRQLCGLPLPEVIGRKLPLPLRTADSAWDWRDRNGENWMTPIRNQGNCGSCWAFGALGVLEPMVKLYWDDAEFPIDLSEQYLVSCSNGSCNGYTLSGTADFLQSDGATDEDCFPYQAADLPCEDRCADWYRRLTKIESWGWVAAESVKSALEDGPLYTGMVVYPSFRYYTGGVYESLPDESPLGGHAVVICGWNDADSCWICKNSWGRAWGEDGWFRIKWGDSDLGYDNIAMIPVWGLDYVSYEFDDGPYGDGDGVFNPDEEVVLTVTLQNKGDTVYAVTAALSGSDSAVTITDSAGTYGDILPLAFATNSSDPFQLQTVVVGQTALRVEVSGSDKDPFTRTLDFSIVISLDQSHWPVELSEGALSSPAIVDMDGDDYREIVIAGSDGHLYVKTIDTSDKSGFPFSPGEDVIASPAVGDLEGDGHFEIVLCTVRGLVYVLSDSGDVVLQKSLPSLVYATPVLSDLDNDGTLEIIVGCMDGSLHVFTKDGSYHSGFPVMLGGVVAAGVAVADLKGDRLKDMVVPNANDTVYAVSSSGTVLWKFGTGSRVRSAPSVANINGLKVVVGSWDGNLYILNSNGTEHATVTTEAAIKTSPSFADLDGDGILEIVFSAGTKTFVCEEDGNVLPNWPQVAQSQIQSSACFADLDGDDGPEVIFGSDHGSLYAYKPDGSLLHYFPLPIGASITTSPAVSDLDRDGDAEIIFGSDAGIHVVDCKSIAGRDYYWDMHRGNPQRTGCYGDFVSVTEQASADPHRVCLYQNYPNPFERTTVVQYELSRPAAVNLSIYNLMGQKVTILARGLREAGLHREYWNGQDPDGKRVSSGVYFCRLETETFRQTKKIVLLDKRL</sequence>
<protein>
    <recommendedName>
        <fullName evidence="3">Peptidase C1A papain C-terminal domain-containing protein</fullName>
    </recommendedName>
</protein>
<dbReference type="InterPro" id="IPR038765">
    <property type="entry name" value="Papain-like_cys_pep_sf"/>
</dbReference>
<dbReference type="AlphaFoldDB" id="A0A0S7WKG8"/>